<reference evidence="1" key="1">
    <citation type="submission" date="2020-04" db="EMBL/GenBank/DDBJ databases">
        <authorList>
            <person name="Zhang T."/>
        </authorList>
    </citation>
    <scope>NUCLEOTIDE SEQUENCE</scope>
    <source>
        <strain evidence="1">HKST-UBA11</strain>
    </source>
</reference>
<protein>
    <submittedName>
        <fullName evidence="1">Uncharacterized protein</fullName>
    </submittedName>
</protein>
<evidence type="ECO:0000313" key="2">
    <source>
        <dbReference type="Proteomes" id="UP000754563"/>
    </source>
</evidence>
<gene>
    <name evidence="1" type="ORF">KC717_04615</name>
</gene>
<proteinExistence type="predicted"/>
<name>A0A955RKX8_9BACT</name>
<feature type="non-terminal residue" evidence="1">
    <location>
        <position position="95"/>
    </location>
</feature>
<dbReference type="EMBL" id="JAGQLH010000054">
    <property type="protein sequence ID" value="MCA9385902.1"/>
    <property type="molecule type" value="Genomic_DNA"/>
</dbReference>
<dbReference type="AlphaFoldDB" id="A0A955RKX8"/>
<comment type="caution">
    <text evidence="1">The sequence shown here is derived from an EMBL/GenBank/DDBJ whole genome shotgun (WGS) entry which is preliminary data.</text>
</comment>
<sequence>MIEELGGQRNLAQRAAIATKFLLVKPTRVIQETGYFLPDHKEVGPSLMALDRAIESGDVLFVEPGIRTKIVHWNGVDAVICSFDENGKQVGFGVA</sequence>
<accession>A0A955RKX8</accession>
<organism evidence="1 2">
    <name type="scientific">Candidatus Dojkabacteria bacterium</name>
    <dbReference type="NCBI Taxonomy" id="2099670"/>
    <lineage>
        <taxon>Bacteria</taxon>
        <taxon>Candidatus Dojkabacteria</taxon>
    </lineage>
</organism>
<dbReference type="Proteomes" id="UP000754563">
    <property type="component" value="Unassembled WGS sequence"/>
</dbReference>
<reference evidence="1" key="2">
    <citation type="journal article" date="2021" name="Microbiome">
        <title>Successional dynamics and alternative stable states in a saline activated sludge microbial community over 9 years.</title>
        <authorList>
            <person name="Wang Y."/>
            <person name="Ye J."/>
            <person name="Ju F."/>
            <person name="Liu L."/>
            <person name="Boyd J.A."/>
            <person name="Deng Y."/>
            <person name="Parks D.H."/>
            <person name="Jiang X."/>
            <person name="Yin X."/>
            <person name="Woodcroft B.J."/>
            <person name="Tyson G.W."/>
            <person name="Hugenholtz P."/>
            <person name="Polz M.F."/>
            <person name="Zhang T."/>
        </authorList>
    </citation>
    <scope>NUCLEOTIDE SEQUENCE</scope>
    <source>
        <strain evidence="1">HKST-UBA11</strain>
    </source>
</reference>
<evidence type="ECO:0000313" key="1">
    <source>
        <dbReference type="EMBL" id="MCA9385902.1"/>
    </source>
</evidence>